<dbReference type="AlphaFoldDB" id="A0A7S7LZ78"/>
<proteinExistence type="predicted"/>
<dbReference type="EMBL" id="CP054493">
    <property type="protein sequence ID" value="QOY54156.1"/>
    <property type="molecule type" value="Genomic_DNA"/>
</dbReference>
<dbReference type="RefSeq" id="WP_194366202.1">
    <property type="nucleotide sequence ID" value="NZ_CP054493.1"/>
</dbReference>
<reference evidence="1 2" key="1">
    <citation type="submission" date="2020-05" db="EMBL/GenBank/DDBJ databases">
        <title>Sulfurimonas marisnigri, sp. nov., and Sulfurimonas baltica, sp. nov., manganese oxide reducing chemolithoautotrophs of the class Epsilonproteobacteria isolated from the pelagic redoxclines of the Black and Baltic Seas and emended description of the genus Sulfurimonas.</title>
        <authorList>
            <person name="Henkel J.V."/>
            <person name="Laudan C."/>
            <person name="Werner J."/>
            <person name="Neu T."/>
            <person name="Plewe S."/>
            <person name="Sproer C."/>
            <person name="Bunk B."/>
            <person name="Schulz-Vogt H.N."/>
        </authorList>
    </citation>
    <scope>NUCLEOTIDE SEQUENCE [LARGE SCALE GENOMIC DNA]</scope>
    <source>
        <strain evidence="1 2">SoZ1</strain>
    </source>
</reference>
<gene>
    <name evidence="1" type="ORF">HUE87_09735</name>
</gene>
<organism evidence="1 2">
    <name type="scientific">Candidatus Sulfurimonas marisnigri</name>
    <dbReference type="NCBI Taxonomy" id="2740405"/>
    <lineage>
        <taxon>Bacteria</taxon>
        <taxon>Pseudomonadati</taxon>
        <taxon>Campylobacterota</taxon>
        <taxon>Epsilonproteobacteria</taxon>
        <taxon>Campylobacterales</taxon>
        <taxon>Sulfurimonadaceae</taxon>
        <taxon>Sulfurimonas</taxon>
    </lineage>
</organism>
<dbReference type="KEGG" id="smas:HUE87_09735"/>
<name>A0A7S7LZ78_9BACT</name>
<sequence>MTHGSREINNFDENLTCEGIIGDGCGGGRLFTIDENKLKAYDPQSQESITLLENIHKPISISKKGCIVFITCEDENIEFDLSNMRKINNNM</sequence>
<dbReference type="Proteomes" id="UP000593836">
    <property type="component" value="Chromosome"/>
</dbReference>
<evidence type="ECO:0000313" key="2">
    <source>
        <dbReference type="Proteomes" id="UP000593836"/>
    </source>
</evidence>
<accession>A0A7S7LZ78</accession>
<keyword evidence="2" id="KW-1185">Reference proteome</keyword>
<evidence type="ECO:0000313" key="1">
    <source>
        <dbReference type="EMBL" id="QOY54156.1"/>
    </source>
</evidence>
<protein>
    <submittedName>
        <fullName evidence="1">Thiamine biosynthesis protein ThiF</fullName>
    </submittedName>
</protein>